<organism evidence="2 3">
    <name type="scientific">Xylella fastidiosa subsp. sandyi Ann-1</name>
    <dbReference type="NCBI Taxonomy" id="155920"/>
    <lineage>
        <taxon>Bacteria</taxon>
        <taxon>Pseudomonadati</taxon>
        <taxon>Pseudomonadota</taxon>
        <taxon>Gammaproteobacteria</taxon>
        <taxon>Lysobacterales</taxon>
        <taxon>Lysobacteraceae</taxon>
        <taxon>Xylella</taxon>
    </lineage>
</organism>
<reference evidence="2 3" key="1">
    <citation type="submission" date="2013-08" db="EMBL/GenBank/DDBJ databases">
        <authorList>
            <person name="Stouthamer R."/>
            <person name="Nunney L."/>
        </authorList>
    </citation>
    <scope>NUCLEOTIDE SEQUENCE [LARGE SCALE GENOMIC DNA]</scope>
    <source>
        <strain evidence="3">ann-1</strain>
    </source>
</reference>
<dbReference type="InterPro" id="IPR041049">
    <property type="entry name" value="DUF5615"/>
</dbReference>
<dbReference type="Proteomes" id="UP000027215">
    <property type="component" value="Chromosome"/>
</dbReference>
<feature type="domain" description="DUF5615" evidence="1">
    <location>
        <begin position="1"/>
        <end position="110"/>
    </location>
</feature>
<dbReference type="AlphaFoldDB" id="A0A060HF28"/>
<accession>A0A060HF28</accession>
<dbReference type="Pfam" id="PF18480">
    <property type="entry name" value="DUF5615"/>
    <property type="match status" value="1"/>
</dbReference>
<evidence type="ECO:0000259" key="1">
    <source>
        <dbReference type="Pfam" id="PF18480"/>
    </source>
</evidence>
<evidence type="ECO:0000313" key="2">
    <source>
        <dbReference type="EMBL" id="AIC11547.1"/>
    </source>
</evidence>
<dbReference type="KEGG" id="xfs:D934_10825"/>
<name>A0A060HF28_XYLFS</name>
<sequence>MKLLVDMNLSPRWVDVLADAGIEAAHLSTLGAYNAQDSEIMAYASSKNYMVLTHDLDFGAILAATHGEKPSVVQIRAEDISPDVIGKQIVIALGQMASELEEGALVTVDPNRTRLSLLPLQPRE</sequence>
<evidence type="ECO:0000313" key="3">
    <source>
        <dbReference type="Proteomes" id="UP000027215"/>
    </source>
</evidence>
<dbReference type="RefSeq" id="WP_020852175.1">
    <property type="nucleotide sequence ID" value="NZ_CP006696.1"/>
</dbReference>
<dbReference type="HOGENOM" id="CLU_150003_1_0_6"/>
<dbReference type="EMBL" id="CP006696">
    <property type="protein sequence ID" value="AIC11547.1"/>
    <property type="molecule type" value="Genomic_DNA"/>
</dbReference>
<dbReference type="PATRIC" id="fig|155920.8.peg.2535"/>
<gene>
    <name evidence="2" type="ORF">D934_10825</name>
</gene>
<protein>
    <recommendedName>
        <fullName evidence="1">DUF5615 domain-containing protein</fullName>
    </recommendedName>
</protein>
<proteinExistence type="predicted"/>